<evidence type="ECO:0000256" key="1">
    <source>
        <dbReference type="ARBA" id="ARBA00004141"/>
    </source>
</evidence>
<keyword evidence="6" id="KW-1185">Reference proteome</keyword>
<protein>
    <submittedName>
        <fullName evidence="7">Uncharacterized protein LOC115210859 isoform X1</fullName>
    </submittedName>
</protein>
<feature type="transmembrane region" description="Helical" evidence="5">
    <location>
        <begin position="896"/>
        <end position="916"/>
    </location>
</feature>
<dbReference type="Gene3D" id="1.20.1250.20">
    <property type="entry name" value="MFS general substrate transporter like domains"/>
    <property type="match status" value="2"/>
</dbReference>
<evidence type="ECO:0000313" key="7">
    <source>
        <dbReference type="RefSeq" id="XP_029635475.1"/>
    </source>
</evidence>
<evidence type="ECO:0000256" key="4">
    <source>
        <dbReference type="ARBA" id="ARBA00023136"/>
    </source>
</evidence>
<organism evidence="6 7">
    <name type="scientific">Octopus sinensis</name>
    <name type="common">East Asian common octopus</name>
    <dbReference type="NCBI Taxonomy" id="2607531"/>
    <lineage>
        <taxon>Eukaryota</taxon>
        <taxon>Metazoa</taxon>
        <taxon>Spiralia</taxon>
        <taxon>Lophotrochozoa</taxon>
        <taxon>Mollusca</taxon>
        <taxon>Cephalopoda</taxon>
        <taxon>Coleoidea</taxon>
        <taxon>Octopodiformes</taxon>
        <taxon>Octopoda</taxon>
        <taxon>Incirrata</taxon>
        <taxon>Octopodidae</taxon>
        <taxon>Octopus</taxon>
    </lineage>
</organism>
<dbReference type="Pfam" id="PF00083">
    <property type="entry name" value="Sugar_tr"/>
    <property type="match status" value="2"/>
</dbReference>
<dbReference type="InterPro" id="IPR036259">
    <property type="entry name" value="MFS_trans_sf"/>
</dbReference>
<feature type="transmembrane region" description="Helical" evidence="5">
    <location>
        <begin position="803"/>
        <end position="824"/>
    </location>
</feature>
<dbReference type="AlphaFoldDB" id="A0A6P7SBB5"/>
<accession>A0A6P7SBB5</accession>
<dbReference type="InterPro" id="IPR005828">
    <property type="entry name" value="MFS_sugar_transport-like"/>
</dbReference>
<dbReference type="Proteomes" id="UP000515154">
    <property type="component" value="Linkage group LG4"/>
</dbReference>
<proteinExistence type="predicted"/>
<keyword evidence="2 5" id="KW-0812">Transmembrane</keyword>
<dbReference type="GO" id="GO:0022857">
    <property type="term" value="F:transmembrane transporter activity"/>
    <property type="evidence" value="ECO:0007669"/>
    <property type="project" value="InterPro"/>
</dbReference>
<feature type="transmembrane region" description="Helical" evidence="5">
    <location>
        <begin position="744"/>
        <end position="765"/>
    </location>
</feature>
<evidence type="ECO:0000313" key="6">
    <source>
        <dbReference type="Proteomes" id="UP000515154"/>
    </source>
</evidence>
<dbReference type="KEGG" id="osn:115210859"/>
<dbReference type="GO" id="GO:0016020">
    <property type="term" value="C:membrane"/>
    <property type="evidence" value="ECO:0007669"/>
    <property type="project" value="UniProtKB-SubCell"/>
</dbReference>
<dbReference type="SUPFAM" id="SSF103473">
    <property type="entry name" value="MFS general substrate transporter"/>
    <property type="match status" value="2"/>
</dbReference>
<feature type="transmembrane region" description="Helical" evidence="5">
    <location>
        <begin position="220"/>
        <end position="242"/>
    </location>
</feature>
<reference evidence="7" key="1">
    <citation type="submission" date="2025-08" db="UniProtKB">
        <authorList>
            <consortium name="RefSeq"/>
        </authorList>
    </citation>
    <scope>IDENTIFICATION</scope>
</reference>
<gene>
    <name evidence="7" type="primary">LOC115210859</name>
</gene>
<feature type="transmembrane region" description="Helical" evidence="5">
    <location>
        <begin position="29"/>
        <end position="48"/>
    </location>
</feature>
<feature type="transmembrane region" description="Helical" evidence="5">
    <location>
        <begin position="830"/>
        <end position="856"/>
    </location>
</feature>
<name>A0A6P7SBB5_9MOLL</name>
<comment type="subcellular location">
    <subcellularLocation>
        <location evidence="1">Membrane</location>
        <topology evidence="1">Multi-pass membrane protein</topology>
    </subcellularLocation>
</comment>
<dbReference type="PANTHER" id="PTHR24064">
    <property type="entry name" value="SOLUTE CARRIER FAMILY 22 MEMBER"/>
    <property type="match status" value="1"/>
</dbReference>
<feature type="transmembrane region" description="Helical" evidence="5">
    <location>
        <begin position="162"/>
        <end position="179"/>
    </location>
</feature>
<evidence type="ECO:0000256" key="3">
    <source>
        <dbReference type="ARBA" id="ARBA00022989"/>
    </source>
</evidence>
<evidence type="ECO:0000256" key="5">
    <source>
        <dbReference type="SAM" id="Phobius"/>
    </source>
</evidence>
<evidence type="ECO:0000256" key="2">
    <source>
        <dbReference type="ARBA" id="ARBA00022692"/>
    </source>
</evidence>
<keyword evidence="3 5" id="KW-1133">Transmembrane helix</keyword>
<keyword evidence="4 5" id="KW-0472">Membrane</keyword>
<feature type="transmembrane region" description="Helical" evidence="5">
    <location>
        <begin position="248"/>
        <end position="268"/>
    </location>
</feature>
<dbReference type="RefSeq" id="XP_029635475.1">
    <property type="nucleotide sequence ID" value="XM_029779615.2"/>
</dbReference>
<feature type="transmembrane region" description="Helical" evidence="5">
    <location>
        <begin position="777"/>
        <end position="796"/>
    </location>
</feature>
<sequence>MSCTLKDWDDHVDVDLVFRYLGRFGKYQIAQYVQILLGILPAAVNIFSNVFTGFEPDYRCQHLDNKTLMGLRQEIETNIKVYYQECEINVRKENKPDVERTLTCVNSYNYSTGKYKSFISEWDLVCDQEEFGKLVTTVFHVGMMIGAALFPSLADKYGRKPVYVGARIGSLFVNLMVLVSPNYSFLLVCRFLCGLLQPGMNVPGTIMIAELFPTENRTHVLLLGGVMWVSGVMMMAPIAYIFRNFNWRILHAVFALFFCPSLFEIWSIDESIRWLIAKDRWTEAKRLIKKAAKKNDVDYDQVAYVYRHFDPLGSEASHSDTSSHVIGDVVDSAKLNSIEPSLSAYTGEIPTQITNDTEYVDSAHKSSNSFSPKIQDKNVHITSASGQLAKQINANSSKINSAQTEDRNIDTAKNDDSEIRNVDSSNVCLEGLVVNTDKHQQRDFQLTESTSCHQTVYVNVNIENNCHKQAEDKDAVVNDSSRSSQHVQDTNFDIKTEDTVSQQTQKLNTDAMNILSKRTNPTKANNIAKNTSLQDIHDINEDIGKVELQQTNNILTDIVNTNVNFDEMYSTKAEYINADLDTFQQIPDKNDIVLKRTLSAVMTSHIHIQNEDLGIRTESMPSINKTLPNSIHDNDRHINASNETDDNLGTYNDSSVSQEALQVDRNIYNENNFVKCNGRLPEIEAGVSEIAAITELMPINTIISEQQREKPSRAHKQLTETAVRSRCQLPGMLYIIKEPVLRRIVFICLYLWFVNTLVYYGLYFTSETLAGNRYLNFFLYALAEFPSQVLALKLLIRIGRKKTCILFQSIAGGSLIVAVILRMSSSEDSYAVMAATIFSLIGMFGISGSFLVNWLYIPELFPTGLRNAGMGLASTASRIGSMLSPFSGILARYISWGPSVIFAFFCLVANLLVLALPETGHRQLPQSVGDIRRWSDERDETWDSQTLQQMVRLIVMGSPQTDDRGRRT</sequence>